<keyword evidence="2" id="KW-0812">Transmembrane</keyword>
<feature type="transmembrane region" description="Helical" evidence="2">
    <location>
        <begin position="204"/>
        <end position="225"/>
    </location>
</feature>
<protein>
    <submittedName>
        <fullName evidence="3">Uncharacterized protein</fullName>
    </submittedName>
</protein>
<accession>A0ABN2RKM2</accession>
<organism evidence="3 4">
    <name type="scientific">Amycolatopsis minnesotensis</name>
    <dbReference type="NCBI Taxonomy" id="337894"/>
    <lineage>
        <taxon>Bacteria</taxon>
        <taxon>Bacillati</taxon>
        <taxon>Actinomycetota</taxon>
        <taxon>Actinomycetes</taxon>
        <taxon>Pseudonocardiales</taxon>
        <taxon>Pseudonocardiaceae</taxon>
        <taxon>Amycolatopsis</taxon>
    </lineage>
</organism>
<dbReference type="SUPFAM" id="SSF81995">
    <property type="entry name" value="beta-sandwich domain of Sec23/24"/>
    <property type="match status" value="1"/>
</dbReference>
<dbReference type="Proteomes" id="UP001501116">
    <property type="component" value="Unassembled WGS sequence"/>
</dbReference>
<comment type="caution">
    <text evidence="3">The sequence shown here is derived from an EMBL/GenBank/DDBJ whole genome shotgun (WGS) entry which is preliminary data.</text>
</comment>
<feature type="transmembrane region" description="Helical" evidence="2">
    <location>
        <begin position="123"/>
        <end position="147"/>
    </location>
</feature>
<feature type="region of interest" description="Disordered" evidence="1">
    <location>
        <begin position="1"/>
        <end position="70"/>
    </location>
</feature>
<evidence type="ECO:0000313" key="4">
    <source>
        <dbReference type="Proteomes" id="UP001501116"/>
    </source>
</evidence>
<sequence length="246" mass="26407">MTYPGPPQGQPHQPNQGYPQQPGFPQQGYPQQQSYPQQGYGYPQQGYPQQAPAPQQQYPPGYGMPPRTGPGPLTLPGIGAIPVGIGLAIQLAAFLGVPWAEHVSFLDLTGAVSLHNNNGNGYAAVYVLFLGYLILAVTMLVSLTWTLGGIRTEGAVRYFGHRKKSLTHETFPKFQQYFTWRAVLMLVLQATGITALFYKTPEAATVGPWLVVAGGVLVIIGCKIGPRKGPGLPARGLPGQAQLGQF</sequence>
<evidence type="ECO:0000256" key="1">
    <source>
        <dbReference type="SAM" id="MobiDB-lite"/>
    </source>
</evidence>
<keyword evidence="2" id="KW-0472">Membrane</keyword>
<feature type="compositionally biased region" description="Low complexity" evidence="1">
    <location>
        <begin position="10"/>
        <end position="70"/>
    </location>
</feature>
<feature type="transmembrane region" description="Helical" evidence="2">
    <location>
        <begin position="178"/>
        <end position="198"/>
    </location>
</feature>
<gene>
    <name evidence="3" type="ORF">GCM10009754_50990</name>
</gene>
<evidence type="ECO:0000313" key="3">
    <source>
        <dbReference type="EMBL" id="GAA1970809.1"/>
    </source>
</evidence>
<reference evidence="3 4" key="1">
    <citation type="journal article" date="2019" name="Int. J. Syst. Evol. Microbiol.">
        <title>The Global Catalogue of Microorganisms (GCM) 10K type strain sequencing project: providing services to taxonomists for standard genome sequencing and annotation.</title>
        <authorList>
            <consortium name="The Broad Institute Genomics Platform"/>
            <consortium name="The Broad Institute Genome Sequencing Center for Infectious Disease"/>
            <person name="Wu L."/>
            <person name="Ma J."/>
        </authorList>
    </citation>
    <scope>NUCLEOTIDE SEQUENCE [LARGE SCALE GENOMIC DNA]</scope>
    <source>
        <strain evidence="3 4">JCM 14545</strain>
    </source>
</reference>
<keyword evidence="2" id="KW-1133">Transmembrane helix</keyword>
<evidence type="ECO:0000256" key="2">
    <source>
        <dbReference type="SAM" id="Phobius"/>
    </source>
</evidence>
<dbReference type="EMBL" id="BAAANN010000021">
    <property type="protein sequence ID" value="GAA1970809.1"/>
    <property type="molecule type" value="Genomic_DNA"/>
</dbReference>
<proteinExistence type="predicted"/>
<dbReference type="RefSeq" id="WP_344423791.1">
    <property type="nucleotide sequence ID" value="NZ_BAAANN010000021.1"/>
</dbReference>
<keyword evidence="4" id="KW-1185">Reference proteome</keyword>
<name>A0ABN2RKM2_9PSEU</name>
<feature type="transmembrane region" description="Helical" evidence="2">
    <location>
        <begin position="73"/>
        <end position="97"/>
    </location>
</feature>